<evidence type="ECO:0000256" key="1">
    <source>
        <dbReference type="ARBA" id="ARBA00005622"/>
    </source>
</evidence>
<proteinExistence type="inferred from homology"/>
<dbReference type="OrthoDB" id="5523653at2"/>
<dbReference type="PANTHER" id="PTHR40841">
    <property type="entry name" value="SIDEROPHORE TRIACETYLFUSARININE C ESTERASE"/>
    <property type="match status" value="1"/>
</dbReference>
<dbReference type="Pfam" id="PF00756">
    <property type="entry name" value="Esterase"/>
    <property type="match status" value="1"/>
</dbReference>
<dbReference type="EMBL" id="PDKB01000001">
    <property type="protein sequence ID" value="RBQ30157.1"/>
    <property type="molecule type" value="Genomic_DNA"/>
</dbReference>
<organism evidence="3 4">
    <name type="scientific">Aliarcobacter vitoriensis</name>
    <dbReference type="NCBI Taxonomy" id="2011099"/>
    <lineage>
        <taxon>Bacteria</taxon>
        <taxon>Pseudomonadati</taxon>
        <taxon>Campylobacterota</taxon>
        <taxon>Epsilonproteobacteria</taxon>
        <taxon>Campylobacterales</taxon>
        <taxon>Arcobacteraceae</taxon>
        <taxon>Aliarcobacter</taxon>
    </lineage>
</organism>
<keyword evidence="4" id="KW-1185">Reference proteome</keyword>
<dbReference type="GO" id="GO:0016788">
    <property type="term" value="F:hydrolase activity, acting on ester bonds"/>
    <property type="evidence" value="ECO:0007669"/>
    <property type="project" value="TreeGrafter"/>
</dbReference>
<reference evidence="3 4" key="1">
    <citation type="submission" date="2017-10" db="EMBL/GenBank/DDBJ databases">
        <title>Genomics of the genus Arcobacter.</title>
        <authorList>
            <person name="Perez-Cataluna A."/>
            <person name="Figueras M.J."/>
        </authorList>
    </citation>
    <scope>NUCLEOTIDE SEQUENCE [LARGE SCALE GENOMIC DNA]</scope>
    <source>
        <strain evidence="3 4">CECT 9230</strain>
    </source>
</reference>
<dbReference type="Gene3D" id="3.40.50.1820">
    <property type="entry name" value="alpha/beta hydrolase"/>
    <property type="match status" value="1"/>
</dbReference>
<evidence type="ECO:0000313" key="4">
    <source>
        <dbReference type="Proteomes" id="UP000252669"/>
    </source>
</evidence>
<dbReference type="PANTHER" id="PTHR40841:SF2">
    <property type="entry name" value="SIDEROPHORE-DEGRADING ESTERASE (EUROFUNG)"/>
    <property type="match status" value="1"/>
</dbReference>
<dbReference type="Proteomes" id="UP000252669">
    <property type="component" value="Unassembled WGS sequence"/>
</dbReference>
<evidence type="ECO:0000256" key="2">
    <source>
        <dbReference type="ARBA" id="ARBA00022801"/>
    </source>
</evidence>
<name>A0A366MVS7_9BACT</name>
<dbReference type="SUPFAM" id="SSF53474">
    <property type="entry name" value="alpha/beta-Hydrolases"/>
    <property type="match status" value="1"/>
</dbReference>
<dbReference type="InterPro" id="IPR052558">
    <property type="entry name" value="Siderophore_Hydrolase_D"/>
</dbReference>
<dbReference type="InterPro" id="IPR029058">
    <property type="entry name" value="AB_hydrolase_fold"/>
</dbReference>
<protein>
    <submittedName>
        <fullName evidence="3">IroE protein</fullName>
    </submittedName>
</protein>
<dbReference type="AlphaFoldDB" id="A0A366MVS7"/>
<comment type="similarity">
    <text evidence="1">Belongs to the esterase D family.</text>
</comment>
<evidence type="ECO:0000313" key="3">
    <source>
        <dbReference type="EMBL" id="RBQ30157.1"/>
    </source>
</evidence>
<comment type="caution">
    <text evidence="3">The sequence shown here is derived from an EMBL/GenBank/DDBJ whole genome shotgun (WGS) entry which is preliminary data.</text>
</comment>
<gene>
    <name evidence="3" type="ORF">CRU91_00500</name>
</gene>
<dbReference type="InterPro" id="IPR000801">
    <property type="entry name" value="Esterase-like"/>
</dbReference>
<keyword evidence="2" id="KW-0378">Hydrolase</keyword>
<sequence length="288" mass="32833">MKSLVKVVFIIIFLNIFLFANSEISIQKDISLVGGEQNHEFTISSKFHKQEYVIQVYQPKSQALENGYPVVYILDGNATFPYASVMAQAIDNMSYRTKKVPPLIVSIGYASKELFDIEARSFDYTPPYDGELKTPQNRGSSQFTQGGAEEFYSFIQKQLKPIIEKNYKIDKHKQTLFGHSYGGLFTLYAFLNHPNDFQNFIAASPSIWWNDSLILKNLKDNNIEFKNPTNLILSVGEIENKGKNPTDIDIFASYFKNSVNLQTKVLNIQNASHLEALFPALNQIFKIE</sequence>
<dbReference type="RefSeq" id="WP_113892321.1">
    <property type="nucleotide sequence ID" value="NZ_JANJGA010000002.1"/>
</dbReference>
<accession>A0A366MVS7</accession>